<dbReference type="PANTHER" id="PTHR36078">
    <property type="entry name" value="BNACNNG21220D PROTEIN"/>
    <property type="match status" value="1"/>
</dbReference>
<proteinExistence type="predicted"/>
<organism evidence="1 2">
    <name type="scientific">Genlisea aurea</name>
    <dbReference type="NCBI Taxonomy" id="192259"/>
    <lineage>
        <taxon>Eukaryota</taxon>
        <taxon>Viridiplantae</taxon>
        <taxon>Streptophyta</taxon>
        <taxon>Embryophyta</taxon>
        <taxon>Tracheophyta</taxon>
        <taxon>Spermatophyta</taxon>
        <taxon>Magnoliopsida</taxon>
        <taxon>eudicotyledons</taxon>
        <taxon>Gunneridae</taxon>
        <taxon>Pentapetalae</taxon>
        <taxon>asterids</taxon>
        <taxon>lamiids</taxon>
        <taxon>Lamiales</taxon>
        <taxon>Lentibulariaceae</taxon>
        <taxon>Genlisea</taxon>
    </lineage>
</organism>
<dbReference type="OrthoDB" id="1669448at2759"/>
<dbReference type="AlphaFoldDB" id="S8D3M3"/>
<protein>
    <submittedName>
        <fullName evidence="1">Uncharacterized protein</fullName>
    </submittedName>
</protein>
<keyword evidence="2" id="KW-1185">Reference proteome</keyword>
<dbReference type="PANTHER" id="PTHR36078:SF2">
    <property type="entry name" value="OS09G0473966 PROTEIN"/>
    <property type="match status" value="1"/>
</dbReference>
<dbReference type="EMBL" id="AUSU01010370">
    <property type="protein sequence ID" value="EPS57313.1"/>
    <property type="molecule type" value="Genomic_DNA"/>
</dbReference>
<sequence>MDRKERVERLKKYDAEYKQYLMAKYFSDKTIYGANVYDVKMNIEGQTMCAGRFLPFQSFVNPAEFYELIKKDSSPPTAIMEDNKPGIVNQEP</sequence>
<dbReference type="Proteomes" id="UP000015453">
    <property type="component" value="Unassembled WGS sequence"/>
</dbReference>
<comment type="caution">
    <text evidence="1">The sequence shown here is derived from an EMBL/GenBank/DDBJ whole genome shotgun (WGS) entry which is preliminary data.</text>
</comment>
<name>S8D3M3_9LAMI</name>
<gene>
    <name evidence="1" type="ORF">M569_17507</name>
</gene>
<evidence type="ECO:0000313" key="1">
    <source>
        <dbReference type="EMBL" id="EPS57313.1"/>
    </source>
</evidence>
<reference evidence="1 2" key="1">
    <citation type="journal article" date="2013" name="BMC Genomics">
        <title>The miniature genome of a carnivorous plant Genlisea aurea contains a low number of genes and short non-coding sequences.</title>
        <authorList>
            <person name="Leushkin E.V."/>
            <person name="Sutormin R.A."/>
            <person name="Nabieva E.R."/>
            <person name="Penin A.A."/>
            <person name="Kondrashov A.S."/>
            <person name="Logacheva M.D."/>
        </authorList>
    </citation>
    <scope>NUCLEOTIDE SEQUENCE [LARGE SCALE GENOMIC DNA]</scope>
</reference>
<evidence type="ECO:0000313" key="2">
    <source>
        <dbReference type="Proteomes" id="UP000015453"/>
    </source>
</evidence>
<accession>S8D3M3</accession>